<feature type="region of interest" description="Disordered" evidence="1">
    <location>
        <begin position="28"/>
        <end position="162"/>
    </location>
</feature>
<accession>A0A6N8GFL9</accession>
<proteinExistence type="predicted"/>
<dbReference type="Pfam" id="PF13240">
    <property type="entry name" value="Zn_Ribbon_1"/>
    <property type="match status" value="1"/>
</dbReference>
<feature type="compositionally biased region" description="Pro residues" evidence="1">
    <location>
        <begin position="54"/>
        <end position="64"/>
    </location>
</feature>
<reference evidence="4 5" key="1">
    <citation type="submission" date="2019-12" db="EMBL/GenBank/DDBJ databases">
        <authorList>
            <person name="Shi Y."/>
        </authorList>
    </citation>
    <scope>NUCLEOTIDE SEQUENCE [LARGE SCALE GENOMIC DNA]</scope>
    <source>
        <strain evidence="4 5">JCM 17929</strain>
    </source>
</reference>
<dbReference type="EMBL" id="WOGU01000001">
    <property type="protein sequence ID" value="MUN61951.1"/>
    <property type="molecule type" value="Genomic_DNA"/>
</dbReference>
<keyword evidence="2" id="KW-0812">Transmembrane</keyword>
<evidence type="ECO:0000259" key="3">
    <source>
        <dbReference type="Pfam" id="PF13240"/>
    </source>
</evidence>
<keyword evidence="2" id="KW-1133">Transmembrane helix</keyword>
<keyword evidence="5" id="KW-1185">Reference proteome</keyword>
<feature type="transmembrane region" description="Helical" evidence="2">
    <location>
        <begin position="210"/>
        <end position="227"/>
    </location>
</feature>
<protein>
    <submittedName>
        <fullName evidence="4">Zinc-ribbon domain-containing protein</fullName>
    </submittedName>
</protein>
<dbReference type="Proteomes" id="UP000436989">
    <property type="component" value="Unassembled WGS sequence"/>
</dbReference>
<dbReference type="RefSeq" id="WP_156266598.1">
    <property type="nucleotide sequence ID" value="NZ_WOGU01000001.1"/>
</dbReference>
<gene>
    <name evidence="4" type="ORF">GMA12_02120</name>
</gene>
<feature type="compositionally biased region" description="Low complexity" evidence="1">
    <location>
        <begin position="236"/>
        <end position="252"/>
    </location>
</feature>
<sequence>MLICPECGTRNTAGTRFCTNCGTYLEWDNGPHPTPGRAMSTPTSAPEPWRNDPAPTPEPRPVPAPERHAEPSSEQHPTVPQDEPASEPVRTHHKEGKVSKWPANPEPDDRTVVLPRMPENEARSRSGHRPGDPPPIPPEEIRVRHPRPPEEEPETPPAPGEIVCPRCGAGNSPDRHFCRRCALDLSRALASPPPQSAGQSRPRQKGLSPLVWALIVLVVLVVVYLVWNGVTASGSGSALGGELQAGRTWSRSSPPPGPVPESMPSDASMSQ</sequence>
<name>A0A6N8GFL9_9MICC</name>
<evidence type="ECO:0000256" key="2">
    <source>
        <dbReference type="SAM" id="Phobius"/>
    </source>
</evidence>
<keyword evidence="2" id="KW-0472">Membrane</keyword>
<feature type="region of interest" description="Disordered" evidence="1">
    <location>
        <begin position="236"/>
        <end position="271"/>
    </location>
</feature>
<evidence type="ECO:0000313" key="5">
    <source>
        <dbReference type="Proteomes" id="UP000436989"/>
    </source>
</evidence>
<evidence type="ECO:0000256" key="1">
    <source>
        <dbReference type="SAM" id="MobiDB-lite"/>
    </source>
</evidence>
<evidence type="ECO:0000313" key="4">
    <source>
        <dbReference type="EMBL" id="MUN61951.1"/>
    </source>
</evidence>
<feature type="domain" description="Zinc-ribbon" evidence="3">
    <location>
        <begin position="4"/>
        <end position="23"/>
    </location>
</feature>
<dbReference type="InterPro" id="IPR026870">
    <property type="entry name" value="Zinc_ribbon_dom"/>
</dbReference>
<feature type="compositionally biased region" description="Basic and acidic residues" evidence="1">
    <location>
        <begin position="139"/>
        <end position="150"/>
    </location>
</feature>
<comment type="caution">
    <text evidence="4">The sequence shown here is derived from an EMBL/GenBank/DDBJ whole genome shotgun (WGS) entry which is preliminary data.</text>
</comment>
<organism evidence="4 5">
    <name type="scientific">Kocuria sediminis</name>
    <dbReference type="NCBI Taxonomy" id="1038857"/>
    <lineage>
        <taxon>Bacteria</taxon>
        <taxon>Bacillati</taxon>
        <taxon>Actinomycetota</taxon>
        <taxon>Actinomycetes</taxon>
        <taxon>Micrococcales</taxon>
        <taxon>Micrococcaceae</taxon>
        <taxon>Kocuria</taxon>
    </lineage>
</organism>
<dbReference type="AlphaFoldDB" id="A0A6N8GFL9"/>